<reference evidence="1 2" key="1">
    <citation type="submission" date="2018-08" db="EMBL/GenBank/DDBJ databases">
        <title>A genome reference for cultivated species of the human gut microbiota.</title>
        <authorList>
            <person name="Zou Y."/>
            <person name="Xue W."/>
            <person name="Luo G."/>
        </authorList>
    </citation>
    <scope>NUCLEOTIDE SEQUENCE [LARGE SCALE GENOMIC DNA]</scope>
    <source>
        <strain evidence="1 2">AF22-21</strain>
    </source>
</reference>
<dbReference type="AlphaFoldDB" id="A0A412IN76"/>
<organism evidence="1 2">
    <name type="scientific">Coprococcus eutactus</name>
    <dbReference type="NCBI Taxonomy" id="33043"/>
    <lineage>
        <taxon>Bacteria</taxon>
        <taxon>Bacillati</taxon>
        <taxon>Bacillota</taxon>
        <taxon>Clostridia</taxon>
        <taxon>Lachnospirales</taxon>
        <taxon>Lachnospiraceae</taxon>
        <taxon>Coprococcus</taxon>
    </lineage>
</organism>
<sequence length="84" mass="9743">MEFKVHDPEKEETLAETVDKALRQIDEKQYDAEFLVKGIAGSPAVDDDNKIRSYWENVMEQADECMYKQKSEHKHRAGGSQGRR</sequence>
<accession>A0A412IN76</accession>
<evidence type="ECO:0000313" key="2">
    <source>
        <dbReference type="Proteomes" id="UP000283295"/>
    </source>
</evidence>
<dbReference type="EMBL" id="QRVK01000033">
    <property type="protein sequence ID" value="RGS39402.1"/>
    <property type="molecule type" value="Genomic_DNA"/>
</dbReference>
<comment type="caution">
    <text evidence="1">The sequence shown here is derived from an EMBL/GenBank/DDBJ whole genome shotgun (WGS) entry which is preliminary data.</text>
</comment>
<gene>
    <name evidence="1" type="ORF">DWX94_11005</name>
</gene>
<protein>
    <submittedName>
        <fullName evidence="1">Uncharacterized protein</fullName>
    </submittedName>
</protein>
<proteinExistence type="predicted"/>
<dbReference type="OrthoDB" id="1050390at2"/>
<name>A0A412IN76_9FIRM</name>
<dbReference type="Proteomes" id="UP000283295">
    <property type="component" value="Unassembled WGS sequence"/>
</dbReference>
<evidence type="ECO:0000313" key="1">
    <source>
        <dbReference type="EMBL" id="RGS39402.1"/>
    </source>
</evidence>